<feature type="transmembrane region" description="Helical" evidence="1">
    <location>
        <begin position="7"/>
        <end position="25"/>
    </location>
</feature>
<feature type="transmembrane region" description="Helical" evidence="1">
    <location>
        <begin position="165"/>
        <end position="188"/>
    </location>
</feature>
<keyword evidence="1" id="KW-0812">Transmembrane</keyword>
<evidence type="ECO:0008006" key="4">
    <source>
        <dbReference type="Google" id="ProtNLM"/>
    </source>
</evidence>
<reference evidence="2 3" key="1">
    <citation type="submission" date="2023-08" db="EMBL/GenBank/DDBJ databases">
        <title>Draft genome sequence of Algoriphagus confluentis.</title>
        <authorList>
            <person name="Takatani N."/>
            <person name="Hosokawa M."/>
            <person name="Sawabe T."/>
        </authorList>
    </citation>
    <scope>NUCLEOTIDE SEQUENCE [LARGE SCALE GENOMIC DNA]</scope>
    <source>
        <strain evidence="2 3">NBRC 111222</strain>
    </source>
</reference>
<proteinExistence type="predicted"/>
<keyword evidence="3" id="KW-1185">Reference proteome</keyword>
<keyword evidence="1" id="KW-1133">Transmembrane helix</keyword>
<evidence type="ECO:0000313" key="2">
    <source>
        <dbReference type="EMBL" id="GMQ31718.1"/>
    </source>
</evidence>
<dbReference type="EMBL" id="BTPD01000028">
    <property type="protein sequence ID" value="GMQ31718.1"/>
    <property type="molecule type" value="Genomic_DNA"/>
</dbReference>
<evidence type="ECO:0000313" key="3">
    <source>
        <dbReference type="Proteomes" id="UP001338309"/>
    </source>
</evidence>
<comment type="caution">
    <text evidence="2">The sequence shown here is derived from an EMBL/GenBank/DDBJ whole genome shotgun (WGS) entry which is preliminary data.</text>
</comment>
<accession>A0ABQ6PX13</accession>
<organism evidence="2 3">
    <name type="scientific">Algoriphagus confluentis</name>
    <dbReference type="NCBI Taxonomy" id="1697556"/>
    <lineage>
        <taxon>Bacteria</taxon>
        <taxon>Pseudomonadati</taxon>
        <taxon>Bacteroidota</taxon>
        <taxon>Cytophagia</taxon>
        <taxon>Cytophagales</taxon>
        <taxon>Cyclobacteriaceae</taxon>
        <taxon>Algoriphagus</taxon>
    </lineage>
</organism>
<dbReference type="Proteomes" id="UP001338309">
    <property type="component" value="Unassembled WGS sequence"/>
</dbReference>
<feature type="transmembrane region" description="Helical" evidence="1">
    <location>
        <begin position="133"/>
        <end position="153"/>
    </location>
</feature>
<protein>
    <recommendedName>
        <fullName evidence="4">Yip1 domain-containing protein</fullName>
    </recommendedName>
</protein>
<feature type="transmembrane region" description="Helical" evidence="1">
    <location>
        <begin position="85"/>
        <end position="103"/>
    </location>
</feature>
<feature type="transmembrane region" description="Helical" evidence="1">
    <location>
        <begin position="45"/>
        <end position="73"/>
    </location>
</feature>
<sequence length="189" mass="21899">MLRKVINCLPCALIAFILIYLFLNYQKSILKDVDFLNFATSRDYIFLDFLLLFISLLISVGSIFFVTLVIYLGFYMANFSINLKIIFVLNLVSNFIFFIPMVFDLVSKKTNLKVDLSLQALFFDDNTSTSLDYLLISVNLFELLYILLFSFLISKVSQSDFDNNLKVVLLSYGGIFLLWIIFILFISLK</sequence>
<dbReference type="RefSeq" id="WP_338226515.1">
    <property type="nucleotide sequence ID" value="NZ_BTPD01000028.1"/>
</dbReference>
<evidence type="ECO:0000256" key="1">
    <source>
        <dbReference type="SAM" id="Phobius"/>
    </source>
</evidence>
<name>A0ABQ6PX13_9BACT</name>
<gene>
    <name evidence="2" type="ORF">Aconfl_43640</name>
</gene>
<keyword evidence="1" id="KW-0472">Membrane</keyword>